<evidence type="ECO:0000313" key="2">
    <source>
        <dbReference type="EMBL" id="OJT03470.1"/>
    </source>
</evidence>
<name>A0A1M2V756_TRAPU</name>
<feature type="region of interest" description="Disordered" evidence="1">
    <location>
        <begin position="70"/>
        <end position="116"/>
    </location>
</feature>
<evidence type="ECO:0000313" key="3">
    <source>
        <dbReference type="Proteomes" id="UP000184267"/>
    </source>
</evidence>
<dbReference type="Proteomes" id="UP000184267">
    <property type="component" value="Unassembled WGS sequence"/>
</dbReference>
<accession>A0A1M2V756</accession>
<dbReference type="EMBL" id="MNAD01001612">
    <property type="protein sequence ID" value="OJT03470.1"/>
    <property type="molecule type" value="Genomic_DNA"/>
</dbReference>
<sequence>MDVFNLVHHDDDGEETFPLVDLWFDLEEHMLEGDISNPFDLEQECNAIAKIVQDGRSRHAELPFLRRNGELDMGSKDNMSSDEDAVEDADDDNDWIIKHKHEGEEATAQPASAALP</sequence>
<dbReference type="AlphaFoldDB" id="A0A1M2V756"/>
<keyword evidence="3" id="KW-1185">Reference proteome</keyword>
<dbReference type="OrthoDB" id="2757874at2759"/>
<reference evidence="2 3" key="1">
    <citation type="submission" date="2016-10" db="EMBL/GenBank/DDBJ databases">
        <title>Genome sequence of the basidiomycete white-rot fungus Trametes pubescens.</title>
        <authorList>
            <person name="Makela M.R."/>
            <person name="Granchi Z."/>
            <person name="Peng M."/>
            <person name="De Vries R.P."/>
            <person name="Grigoriev I."/>
            <person name="Riley R."/>
            <person name="Hilden K."/>
        </authorList>
    </citation>
    <scope>NUCLEOTIDE SEQUENCE [LARGE SCALE GENOMIC DNA]</scope>
    <source>
        <strain evidence="2 3">FBCC735</strain>
    </source>
</reference>
<comment type="caution">
    <text evidence="2">The sequence shown here is derived from an EMBL/GenBank/DDBJ whole genome shotgun (WGS) entry which is preliminary data.</text>
</comment>
<feature type="compositionally biased region" description="Basic and acidic residues" evidence="1">
    <location>
        <begin position="95"/>
        <end position="104"/>
    </location>
</feature>
<evidence type="ECO:0000256" key="1">
    <source>
        <dbReference type="SAM" id="MobiDB-lite"/>
    </source>
</evidence>
<feature type="compositionally biased region" description="Acidic residues" evidence="1">
    <location>
        <begin position="80"/>
        <end position="94"/>
    </location>
</feature>
<organism evidence="2 3">
    <name type="scientific">Trametes pubescens</name>
    <name type="common">White-rot fungus</name>
    <dbReference type="NCBI Taxonomy" id="154538"/>
    <lineage>
        <taxon>Eukaryota</taxon>
        <taxon>Fungi</taxon>
        <taxon>Dikarya</taxon>
        <taxon>Basidiomycota</taxon>
        <taxon>Agaricomycotina</taxon>
        <taxon>Agaricomycetes</taxon>
        <taxon>Polyporales</taxon>
        <taxon>Polyporaceae</taxon>
        <taxon>Trametes</taxon>
    </lineage>
</organism>
<proteinExistence type="predicted"/>
<gene>
    <name evidence="2" type="ORF">TRAPUB_5889</name>
</gene>
<protein>
    <submittedName>
        <fullName evidence="2">Uncharacterized protein</fullName>
    </submittedName>
</protein>